<accession>A0A563VWW9</accession>
<sequence length="72" mass="8481">MISKEEAQQLLERMIFEEMQPQDWAQDVWDFNPIHGESAARLLEAFTALIQISSPERLETYLHSLYEDRIDG</sequence>
<dbReference type="AlphaFoldDB" id="A0A563VWW9"/>
<evidence type="ECO:0000313" key="2">
    <source>
        <dbReference type="Proteomes" id="UP000320055"/>
    </source>
</evidence>
<name>A0A563VWW9_9CYAN</name>
<dbReference type="EMBL" id="CAACVJ010000313">
    <property type="protein sequence ID" value="VEP15885.1"/>
    <property type="molecule type" value="Genomic_DNA"/>
</dbReference>
<dbReference type="RefSeq" id="WP_144874713.1">
    <property type="nucleotide sequence ID" value="NZ_LR214116.1"/>
</dbReference>
<gene>
    <name evidence="1" type="ORF">H1P_3800004</name>
</gene>
<organism evidence="1 2">
    <name type="scientific">Hyella patelloides LEGE 07179</name>
    <dbReference type="NCBI Taxonomy" id="945734"/>
    <lineage>
        <taxon>Bacteria</taxon>
        <taxon>Bacillati</taxon>
        <taxon>Cyanobacteriota</taxon>
        <taxon>Cyanophyceae</taxon>
        <taxon>Pleurocapsales</taxon>
        <taxon>Hyellaceae</taxon>
        <taxon>Hyella</taxon>
    </lineage>
</organism>
<protein>
    <submittedName>
        <fullName evidence="1">Uncharacterized protein</fullName>
    </submittedName>
</protein>
<keyword evidence="2" id="KW-1185">Reference proteome</keyword>
<dbReference type="Proteomes" id="UP000320055">
    <property type="component" value="Unassembled WGS sequence"/>
</dbReference>
<reference evidence="1 2" key="1">
    <citation type="submission" date="2019-01" db="EMBL/GenBank/DDBJ databases">
        <authorList>
            <person name="Brito A."/>
        </authorList>
    </citation>
    <scope>NUCLEOTIDE SEQUENCE [LARGE SCALE GENOMIC DNA]</scope>
    <source>
        <strain evidence="1">1</strain>
    </source>
</reference>
<evidence type="ECO:0000313" key="1">
    <source>
        <dbReference type="EMBL" id="VEP15885.1"/>
    </source>
</evidence>
<proteinExistence type="predicted"/>
<dbReference type="OrthoDB" id="427196at2"/>